<dbReference type="InterPro" id="IPR012337">
    <property type="entry name" value="RNaseH-like_sf"/>
</dbReference>
<dbReference type="Gene3D" id="3.30.420.10">
    <property type="entry name" value="Ribonuclease H-like superfamily/Ribonuclease H"/>
    <property type="match status" value="1"/>
</dbReference>
<dbReference type="Proteomes" id="UP000185911">
    <property type="component" value="Unassembled WGS sequence"/>
</dbReference>
<evidence type="ECO:0000256" key="10">
    <source>
        <dbReference type="ARBA" id="ARBA00023172"/>
    </source>
</evidence>
<evidence type="ECO:0000256" key="9">
    <source>
        <dbReference type="ARBA" id="ARBA00023125"/>
    </source>
</evidence>
<proteinExistence type="inferred from homology"/>
<evidence type="ECO:0000313" key="15">
    <source>
        <dbReference type="EMBL" id="OLP08156.1"/>
    </source>
</evidence>
<comment type="catalytic activity">
    <reaction evidence="12 13">
        <text>Endonucleolytic cleavage at a junction such as a reciprocal single-stranded crossover between two homologous DNA duplexes (Holliday junction).</text>
        <dbReference type="EC" id="3.1.21.10"/>
    </reaction>
</comment>
<dbReference type="RefSeq" id="WP_075585063.1">
    <property type="nucleotide sequence ID" value="NZ_MSYM01000005.1"/>
</dbReference>
<keyword evidence="16" id="KW-1185">Reference proteome</keyword>
<comment type="function">
    <text evidence="13">The RuvA-RuvB-RuvC complex processes Holliday junction (HJ) DNA during genetic recombination and DNA repair. Endonuclease that resolves HJ intermediates. Cleaves cruciform DNA by making single-stranded nicks across the HJ at symmetrical positions within the homologous arms, yielding a 5'-phosphate and a 3'-hydroxyl group; requires a central core of homology in the junction. The consensus cleavage sequence is 5'-(A/T)TT(C/G)-3'. Cleavage occurs on the 3'-side of the TT dinucleotide at the point of strand exchange. HJ branch migration catalyzed by RuvA-RuvB allows RuvC to scan DNA until it finds its consensus sequence, where it cleaves and resolves the cruciform DNA.</text>
</comment>
<protein>
    <recommendedName>
        <fullName evidence="13 14">Crossover junction endodeoxyribonuclease RuvC</fullName>
        <ecNumber evidence="13 14">3.1.21.10</ecNumber>
    </recommendedName>
    <alternativeName>
        <fullName evidence="13">Holliday junction nuclease RuvC</fullName>
    </alternativeName>
    <alternativeName>
        <fullName evidence="13">Holliday junction resolvase RuvC</fullName>
    </alternativeName>
</protein>
<dbReference type="GO" id="GO:0008821">
    <property type="term" value="F:crossover junction DNA endonuclease activity"/>
    <property type="evidence" value="ECO:0007669"/>
    <property type="project" value="UniProtKB-UniRule"/>
</dbReference>
<dbReference type="InterPro" id="IPR036397">
    <property type="entry name" value="RNaseH_sf"/>
</dbReference>
<evidence type="ECO:0000256" key="7">
    <source>
        <dbReference type="ARBA" id="ARBA00022801"/>
    </source>
</evidence>
<feature type="active site" evidence="13">
    <location>
        <position position="7"/>
    </location>
</feature>
<dbReference type="HAMAP" id="MF_00034">
    <property type="entry name" value="RuvC"/>
    <property type="match status" value="1"/>
</dbReference>
<dbReference type="SUPFAM" id="SSF53098">
    <property type="entry name" value="Ribonuclease H-like"/>
    <property type="match status" value="1"/>
</dbReference>
<dbReference type="GO" id="GO:0006281">
    <property type="term" value="P:DNA repair"/>
    <property type="evidence" value="ECO:0007669"/>
    <property type="project" value="UniProtKB-UniRule"/>
</dbReference>
<comment type="subunit">
    <text evidence="13">Homodimer which binds Holliday junction (HJ) DNA. The HJ becomes 2-fold symmetrical on binding to RuvC with unstacked arms; it has a different conformation from HJ DNA in complex with RuvA. In the full resolvosome a probable DNA-RuvA(4)-RuvB(12)-RuvC(2) complex forms which resolves the HJ.</text>
</comment>
<keyword evidence="2 13" id="KW-0963">Cytoplasm</keyword>
<keyword evidence="8 13" id="KW-0460">Magnesium</keyword>
<dbReference type="PANTHER" id="PTHR30194:SF3">
    <property type="entry name" value="CROSSOVER JUNCTION ENDODEOXYRIBONUCLEASE RUVC"/>
    <property type="match status" value="1"/>
</dbReference>
<keyword evidence="4 13" id="KW-0479">Metal-binding</keyword>
<comment type="subcellular location">
    <subcellularLocation>
        <location evidence="13">Cytoplasm</location>
    </subcellularLocation>
</comment>
<dbReference type="PANTHER" id="PTHR30194">
    <property type="entry name" value="CROSSOVER JUNCTION ENDODEOXYRIBONUCLEASE RUVC"/>
    <property type="match status" value="1"/>
</dbReference>
<evidence type="ECO:0000256" key="6">
    <source>
        <dbReference type="ARBA" id="ARBA00022763"/>
    </source>
</evidence>
<evidence type="ECO:0000256" key="11">
    <source>
        <dbReference type="ARBA" id="ARBA00023204"/>
    </source>
</evidence>
<feature type="binding site" evidence="13">
    <location>
        <position position="141"/>
    </location>
    <ligand>
        <name>Mg(2+)</name>
        <dbReference type="ChEBI" id="CHEBI:18420"/>
        <label>1</label>
    </ligand>
</feature>
<feature type="active site" evidence="13">
    <location>
        <position position="69"/>
    </location>
</feature>
<evidence type="ECO:0000256" key="5">
    <source>
        <dbReference type="ARBA" id="ARBA00022759"/>
    </source>
</evidence>
<comment type="caution">
    <text evidence="15">The sequence shown here is derived from an EMBL/GenBank/DDBJ whole genome shotgun (WGS) entry which is preliminary data.</text>
</comment>
<dbReference type="STRING" id="81479.RA876_16290"/>
<keyword evidence="3 13" id="KW-0540">Nuclease</keyword>
<evidence type="ECO:0000256" key="12">
    <source>
        <dbReference type="ARBA" id="ARBA00029354"/>
    </source>
</evidence>
<name>A0A1Q8YJE2_9BURK</name>
<feature type="binding site" evidence="13">
    <location>
        <position position="69"/>
    </location>
    <ligand>
        <name>Mg(2+)</name>
        <dbReference type="ChEBI" id="CHEBI:18420"/>
        <label>2</label>
    </ligand>
</feature>
<evidence type="ECO:0000256" key="4">
    <source>
        <dbReference type="ARBA" id="ARBA00022723"/>
    </source>
</evidence>
<dbReference type="GO" id="GO:0000287">
    <property type="term" value="F:magnesium ion binding"/>
    <property type="evidence" value="ECO:0007669"/>
    <property type="project" value="UniProtKB-UniRule"/>
</dbReference>
<dbReference type="FunFam" id="3.30.420.10:FF:000002">
    <property type="entry name" value="Crossover junction endodeoxyribonuclease RuvC"/>
    <property type="match status" value="1"/>
</dbReference>
<feature type="binding site" evidence="13">
    <location>
        <position position="7"/>
    </location>
    <ligand>
        <name>Mg(2+)</name>
        <dbReference type="ChEBI" id="CHEBI:18420"/>
        <label>1</label>
    </ligand>
</feature>
<sequence length="186" mass="19711">MRILGIDPGLRTTGFGVVDVDGSQLIYVASGTISTIHIEKDQLPARLKVLFDGIREVVARYEPDCASVEIVFVNVNPQSTLLLGQARGAVITALVSADLPVAEYTALQMKQAVVGYGRADKTQIQEMVRRLLALPGLPGPDAADALGLAITHAHAATSMARLAQAKGLGQAQHQTQKAAYKAGRSR</sequence>
<comment type="similarity">
    <text evidence="1 13">Belongs to the RuvC family.</text>
</comment>
<keyword evidence="11 13" id="KW-0234">DNA repair</keyword>
<dbReference type="EC" id="3.1.21.10" evidence="13 14"/>
<keyword evidence="9 13" id="KW-0238">DNA-binding</keyword>
<keyword evidence="5 13" id="KW-0255">Endonuclease</keyword>
<dbReference type="InterPro" id="IPR020563">
    <property type="entry name" value="X-over_junc_endoDNase_Mg_BS"/>
</dbReference>
<dbReference type="GO" id="GO:0003677">
    <property type="term" value="F:DNA binding"/>
    <property type="evidence" value="ECO:0007669"/>
    <property type="project" value="UniProtKB-KW"/>
</dbReference>
<evidence type="ECO:0000313" key="16">
    <source>
        <dbReference type="Proteomes" id="UP000185911"/>
    </source>
</evidence>
<dbReference type="InterPro" id="IPR002176">
    <property type="entry name" value="X-over_junc_endoDNase_RuvC"/>
</dbReference>
<evidence type="ECO:0000256" key="14">
    <source>
        <dbReference type="NCBIfam" id="TIGR00228"/>
    </source>
</evidence>
<keyword evidence="6 13" id="KW-0227">DNA damage</keyword>
<keyword evidence="10 13" id="KW-0233">DNA recombination</keyword>
<evidence type="ECO:0000256" key="8">
    <source>
        <dbReference type="ARBA" id="ARBA00022842"/>
    </source>
</evidence>
<reference evidence="15 16" key="1">
    <citation type="submission" date="2017-01" db="EMBL/GenBank/DDBJ databases">
        <title>Genome sequence of Rhodoferax antarcticus ANT.BR, a psychrophilic purple nonsulfur bacterium from an Antarctic microbial mat.</title>
        <authorList>
            <person name="Baker J."/>
            <person name="Riester C."/>
            <person name="Skinner B."/>
            <person name="Newell A."/>
            <person name="Swingley W."/>
            <person name="Madigan M."/>
            <person name="Jung D."/>
            <person name="Asao M."/>
            <person name="Chen M."/>
            <person name="Loughlin P."/>
            <person name="Pan H."/>
            <person name="Lin S."/>
            <person name="Li N."/>
            <person name="Shaw J."/>
            <person name="Prado M."/>
            <person name="Sherman C."/>
            <person name="Li X."/>
            <person name="Tang J."/>
            <person name="Blankenship R."/>
            <person name="Zhao T."/>
            <person name="Touchman J."/>
            <person name="Sattley M."/>
        </authorList>
    </citation>
    <scope>NUCLEOTIDE SEQUENCE [LARGE SCALE GENOMIC DNA]</scope>
    <source>
        <strain evidence="15 16">ANT.BR</strain>
    </source>
</reference>
<keyword evidence="7 13" id="KW-0378">Hydrolase</keyword>
<accession>A0A1Q8YJE2</accession>
<organism evidence="15 16">
    <name type="scientific">Rhodoferax antarcticus ANT.BR</name>
    <dbReference type="NCBI Taxonomy" id="1111071"/>
    <lineage>
        <taxon>Bacteria</taxon>
        <taxon>Pseudomonadati</taxon>
        <taxon>Pseudomonadota</taxon>
        <taxon>Betaproteobacteria</taxon>
        <taxon>Burkholderiales</taxon>
        <taxon>Comamonadaceae</taxon>
        <taxon>Rhodoferax</taxon>
    </lineage>
</organism>
<evidence type="ECO:0000256" key="13">
    <source>
        <dbReference type="HAMAP-Rule" id="MF_00034"/>
    </source>
</evidence>
<dbReference type="CDD" id="cd16962">
    <property type="entry name" value="RuvC"/>
    <property type="match status" value="1"/>
</dbReference>
<dbReference type="AlphaFoldDB" id="A0A1Q8YJE2"/>
<gene>
    <name evidence="13 15" type="primary">ruvC</name>
    <name evidence="15" type="ORF">BLL52_0444</name>
</gene>
<dbReference type="GO" id="GO:0005737">
    <property type="term" value="C:cytoplasm"/>
    <property type="evidence" value="ECO:0007669"/>
    <property type="project" value="UniProtKB-SubCell"/>
</dbReference>
<dbReference type="PROSITE" id="PS01321">
    <property type="entry name" value="RUVC"/>
    <property type="match status" value="1"/>
</dbReference>
<evidence type="ECO:0000256" key="2">
    <source>
        <dbReference type="ARBA" id="ARBA00022490"/>
    </source>
</evidence>
<dbReference type="PRINTS" id="PR00696">
    <property type="entry name" value="RSOLVASERUVC"/>
</dbReference>
<dbReference type="EMBL" id="MSYM01000005">
    <property type="protein sequence ID" value="OLP08156.1"/>
    <property type="molecule type" value="Genomic_DNA"/>
</dbReference>
<evidence type="ECO:0000256" key="3">
    <source>
        <dbReference type="ARBA" id="ARBA00022722"/>
    </source>
</evidence>
<feature type="active site" evidence="13">
    <location>
        <position position="141"/>
    </location>
</feature>
<dbReference type="GO" id="GO:0006310">
    <property type="term" value="P:DNA recombination"/>
    <property type="evidence" value="ECO:0007669"/>
    <property type="project" value="UniProtKB-UniRule"/>
</dbReference>
<comment type="cofactor">
    <cofactor evidence="13">
        <name>Mg(2+)</name>
        <dbReference type="ChEBI" id="CHEBI:18420"/>
    </cofactor>
    <text evidence="13">Binds 2 Mg(2+) ion per subunit.</text>
</comment>
<dbReference type="Pfam" id="PF02075">
    <property type="entry name" value="RuvC"/>
    <property type="match status" value="1"/>
</dbReference>
<dbReference type="NCBIfam" id="TIGR00228">
    <property type="entry name" value="ruvC"/>
    <property type="match status" value="1"/>
</dbReference>
<evidence type="ECO:0000256" key="1">
    <source>
        <dbReference type="ARBA" id="ARBA00009518"/>
    </source>
</evidence>
<dbReference type="GO" id="GO:0048476">
    <property type="term" value="C:Holliday junction resolvase complex"/>
    <property type="evidence" value="ECO:0007669"/>
    <property type="project" value="UniProtKB-UniRule"/>
</dbReference>